<proteinExistence type="predicted"/>
<dbReference type="EMBL" id="CAXHTA020000019">
    <property type="protein sequence ID" value="CAL5229060.1"/>
    <property type="molecule type" value="Genomic_DNA"/>
</dbReference>
<feature type="transmembrane region" description="Helical" evidence="1">
    <location>
        <begin position="183"/>
        <end position="207"/>
    </location>
</feature>
<feature type="transmembrane region" description="Helical" evidence="1">
    <location>
        <begin position="48"/>
        <end position="69"/>
    </location>
</feature>
<name>A0ABP1GCM9_9CHLO</name>
<sequence length="236" mass="26492">MSCDTPLQRFGWVLLWILGGPRLAHTGFNGWKPWVEYTPNELKILLSFANGSAFTSAVLITAGFSALFTMPGSIDTNGIRWQLLTVSATGLCAMATLHALLGFVRVTLYTKALQHVERFQELSEKRKKALRDREDVSLMPRVWVTIVDVVTMLSFHWMFRLSMITILMYNVCTQAAGTNRQRWPAVLCIVMLSIFLVILETIAYAAMASFEKGFPTNGFATEDGEEQADKDVDEKV</sequence>
<keyword evidence="3" id="KW-1185">Reference proteome</keyword>
<reference evidence="2 3" key="1">
    <citation type="submission" date="2024-06" db="EMBL/GenBank/DDBJ databases">
        <authorList>
            <person name="Kraege A."/>
            <person name="Thomma B."/>
        </authorList>
    </citation>
    <scope>NUCLEOTIDE SEQUENCE [LARGE SCALE GENOMIC DNA]</scope>
</reference>
<keyword evidence="1" id="KW-0812">Transmembrane</keyword>
<feature type="transmembrane region" description="Helical" evidence="1">
    <location>
        <begin position="81"/>
        <end position="104"/>
    </location>
</feature>
<evidence type="ECO:0000313" key="3">
    <source>
        <dbReference type="Proteomes" id="UP001497392"/>
    </source>
</evidence>
<dbReference type="Proteomes" id="UP001497392">
    <property type="component" value="Unassembled WGS sequence"/>
</dbReference>
<evidence type="ECO:0000256" key="1">
    <source>
        <dbReference type="SAM" id="Phobius"/>
    </source>
</evidence>
<feature type="transmembrane region" description="Helical" evidence="1">
    <location>
        <begin position="142"/>
        <end position="171"/>
    </location>
</feature>
<gene>
    <name evidence="2" type="primary">g12309</name>
    <name evidence="2" type="ORF">VP750_LOCUS10966</name>
</gene>
<evidence type="ECO:0000313" key="2">
    <source>
        <dbReference type="EMBL" id="CAL5229060.1"/>
    </source>
</evidence>
<accession>A0ABP1GCM9</accession>
<comment type="caution">
    <text evidence="2">The sequence shown here is derived from an EMBL/GenBank/DDBJ whole genome shotgun (WGS) entry which is preliminary data.</text>
</comment>
<protein>
    <submittedName>
        <fullName evidence="2">G12309 protein</fullName>
    </submittedName>
</protein>
<keyword evidence="1" id="KW-0472">Membrane</keyword>
<organism evidence="2 3">
    <name type="scientific">Coccomyxa viridis</name>
    <dbReference type="NCBI Taxonomy" id="1274662"/>
    <lineage>
        <taxon>Eukaryota</taxon>
        <taxon>Viridiplantae</taxon>
        <taxon>Chlorophyta</taxon>
        <taxon>core chlorophytes</taxon>
        <taxon>Trebouxiophyceae</taxon>
        <taxon>Trebouxiophyceae incertae sedis</taxon>
        <taxon>Coccomyxaceae</taxon>
        <taxon>Coccomyxa</taxon>
    </lineage>
</organism>
<keyword evidence="1" id="KW-1133">Transmembrane helix</keyword>